<keyword evidence="2" id="KW-0963">Cytoplasm</keyword>
<name>A0AAD5XUT9_9FUNG</name>
<dbReference type="EMBL" id="JADGJQ010000007">
    <property type="protein sequence ID" value="KAJ3183052.1"/>
    <property type="molecule type" value="Genomic_DNA"/>
</dbReference>
<evidence type="ECO:0000313" key="10">
    <source>
        <dbReference type="Proteomes" id="UP001212152"/>
    </source>
</evidence>
<protein>
    <recommendedName>
        <fullName evidence="7">Centriolar satellite-associated tubulin polyglutamylase complex regulator 1</fullName>
    </recommendedName>
</protein>
<dbReference type="InterPro" id="IPR038968">
    <property type="entry name" value="CSTPP1"/>
</dbReference>
<evidence type="ECO:0000256" key="8">
    <source>
        <dbReference type="ARBA" id="ARBA00045673"/>
    </source>
</evidence>
<dbReference type="Proteomes" id="UP001212152">
    <property type="component" value="Unassembled WGS sequence"/>
</dbReference>
<organism evidence="9 10">
    <name type="scientific">Geranomyces variabilis</name>
    <dbReference type="NCBI Taxonomy" id="109894"/>
    <lineage>
        <taxon>Eukaryota</taxon>
        <taxon>Fungi</taxon>
        <taxon>Fungi incertae sedis</taxon>
        <taxon>Chytridiomycota</taxon>
        <taxon>Chytridiomycota incertae sedis</taxon>
        <taxon>Chytridiomycetes</taxon>
        <taxon>Spizellomycetales</taxon>
        <taxon>Powellomycetaceae</taxon>
        <taxon>Geranomyces</taxon>
    </lineage>
</organism>
<keyword evidence="10" id="KW-1185">Reference proteome</keyword>
<dbReference type="GO" id="GO:0005874">
    <property type="term" value="C:microtubule"/>
    <property type="evidence" value="ECO:0007669"/>
    <property type="project" value="UniProtKB-KW"/>
</dbReference>
<evidence type="ECO:0000256" key="3">
    <source>
        <dbReference type="ARBA" id="ARBA00022553"/>
    </source>
</evidence>
<keyword evidence="3" id="KW-0597">Phosphoprotein</keyword>
<evidence type="ECO:0000256" key="4">
    <source>
        <dbReference type="ARBA" id="ARBA00022701"/>
    </source>
</evidence>
<evidence type="ECO:0000256" key="2">
    <source>
        <dbReference type="ARBA" id="ARBA00022490"/>
    </source>
</evidence>
<evidence type="ECO:0000256" key="5">
    <source>
        <dbReference type="ARBA" id="ARBA00023212"/>
    </source>
</evidence>
<keyword evidence="5" id="KW-0206">Cytoskeleton</keyword>
<reference evidence="9" key="1">
    <citation type="submission" date="2020-05" db="EMBL/GenBank/DDBJ databases">
        <title>Phylogenomic resolution of chytrid fungi.</title>
        <authorList>
            <person name="Stajich J.E."/>
            <person name="Amses K."/>
            <person name="Simmons R."/>
            <person name="Seto K."/>
            <person name="Myers J."/>
            <person name="Bonds A."/>
            <person name="Quandt C.A."/>
            <person name="Barry K."/>
            <person name="Liu P."/>
            <person name="Grigoriev I."/>
            <person name="Longcore J.E."/>
            <person name="James T.Y."/>
        </authorList>
    </citation>
    <scope>NUCLEOTIDE SEQUENCE</scope>
    <source>
        <strain evidence="9">JEL0379</strain>
    </source>
</reference>
<comment type="function">
    <text evidence="8">Regulator of the tubulin polyglutamylase complex (TPGC) that controls cytoskeletal organization, nuclear shape, and cilium disassembly by balancing microtubule and actin assembly. Regulates the assembly and stability of the TPGC and thereby modulates polyglutamylation of the microtubule, which antagonizes MAP4 binding.</text>
</comment>
<dbReference type="PANTHER" id="PTHR34252:SF1">
    <property type="entry name" value="CENTRIOLAR SATELLITE-ASSOCIATED TUBULIN POLYGLUTAMYLASE COMPLEX REGULATOR 1"/>
    <property type="match status" value="1"/>
</dbReference>
<sequence length="260" mass="28968">MASGSASDFKQLETSSKAYLEKHSISAYIEVVPISVRKNQLNETNQDSSELCWLRSQKDAICRLLEDRPERPAKFLAEYVNRGTNTLLREFEFVQATPANRTSFVDRFADTLEARTAVSYTAAEYQHLVELICSDFPRDLTARAAEIAAAHGSSALGRDYGVKIDIPVFVECLKSCFLYLGSVYCPLNRSLARLTTGGLEFIELTRRTIKLASAKLPVPHFLEQPPDTIGCQVQTPEERLSLKTAIVEALNAALINVPHR</sequence>
<evidence type="ECO:0000256" key="1">
    <source>
        <dbReference type="ARBA" id="ARBA00004607"/>
    </source>
</evidence>
<dbReference type="PANTHER" id="PTHR34252">
    <property type="entry name" value="UPF0705 PROTEIN C11ORF49"/>
    <property type="match status" value="1"/>
</dbReference>
<proteinExistence type="inferred from homology"/>
<evidence type="ECO:0000313" key="9">
    <source>
        <dbReference type="EMBL" id="KAJ3183052.1"/>
    </source>
</evidence>
<comment type="similarity">
    <text evidence="6">Belongs to the CSTPP1 family.</text>
</comment>
<comment type="caution">
    <text evidence="9">The sequence shown here is derived from an EMBL/GenBank/DDBJ whole genome shotgun (WGS) entry which is preliminary data.</text>
</comment>
<evidence type="ECO:0000256" key="7">
    <source>
        <dbReference type="ARBA" id="ARBA00033769"/>
    </source>
</evidence>
<keyword evidence="4" id="KW-0493">Microtubule</keyword>
<comment type="subcellular location">
    <subcellularLocation>
        <location evidence="1">Cytoplasm</location>
        <location evidence="1">Cytoskeleton</location>
        <location evidence="1">Microtubule organizing center</location>
        <location evidence="1">Centrosome</location>
        <location evidence="1">Centriolar satellite</location>
    </subcellularLocation>
</comment>
<dbReference type="AlphaFoldDB" id="A0AAD5XUT9"/>
<dbReference type="Gene3D" id="1.20.890.10">
    <property type="entry name" value="cAMP-dependent protein kinase regulatory subunit, dimerization-anchoring domain"/>
    <property type="match status" value="1"/>
</dbReference>
<evidence type="ECO:0000256" key="6">
    <source>
        <dbReference type="ARBA" id="ARBA00033750"/>
    </source>
</evidence>
<accession>A0AAD5XUT9</accession>
<gene>
    <name evidence="9" type="ORF">HDU87_007474</name>
</gene>